<keyword evidence="1" id="KW-0472">Membrane</keyword>
<proteinExistence type="predicted"/>
<keyword evidence="1" id="KW-1133">Transmembrane helix</keyword>
<reference evidence="2 3" key="1">
    <citation type="submission" date="2019-09" db="EMBL/GenBank/DDBJ databases">
        <title>YIM 48816 draft genome.</title>
        <authorList>
            <person name="Jiang L."/>
        </authorList>
    </citation>
    <scope>NUCLEOTIDE SEQUENCE [LARGE SCALE GENOMIC DNA]</scope>
    <source>
        <strain evidence="2 3">YIM 48816</strain>
    </source>
</reference>
<protein>
    <submittedName>
        <fullName evidence="2">Uncharacterized protein</fullName>
    </submittedName>
</protein>
<feature type="transmembrane region" description="Helical" evidence="1">
    <location>
        <begin position="12"/>
        <end position="32"/>
    </location>
</feature>
<name>A0A6L3SUK8_9HYPH</name>
<evidence type="ECO:0000313" key="3">
    <source>
        <dbReference type="Proteomes" id="UP000474159"/>
    </source>
</evidence>
<evidence type="ECO:0000313" key="2">
    <source>
        <dbReference type="EMBL" id="KAB1076514.1"/>
    </source>
</evidence>
<accession>A0A6L3SUK8</accession>
<dbReference type="EMBL" id="VZZK01000029">
    <property type="protein sequence ID" value="KAB1076514.1"/>
    <property type="molecule type" value="Genomic_DNA"/>
</dbReference>
<evidence type="ECO:0000256" key="1">
    <source>
        <dbReference type="SAM" id="Phobius"/>
    </source>
</evidence>
<keyword evidence="3" id="KW-1185">Reference proteome</keyword>
<dbReference type="AlphaFoldDB" id="A0A6L3SUK8"/>
<gene>
    <name evidence="2" type="ORF">F6X53_22680</name>
</gene>
<comment type="caution">
    <text evidence="2">The sequence shown here is derived from an EMBL/GenBank/DDBJ whole genome shotgun (WGS) entry which is preliminary data.</text>
</comment>
<organism evidence="2 3">
    <name type="scientific">Methylobacterium soli</name>
    <dbReference type="NCBI Taxonomy" id="553447"/>
    <lineage>
        <taxon>Bacteria</taxon>
        <taxon>Pseudomonadati</taxon>
        <taxon>Pseudomonadota</taxon>
        <taxon>Alphaproteobacteria</taxon>
        <taxon>Hyphomicrobiales</taxon>
        <taxon>Methylobacteriaceae</taxon>
        <taxon>Methylobacterium</taxon>
    </lineage>
</organism>
<dbReference type="RefSeq" id="WP_151002632.1">
    <property type="nucleotide sequence ID" value="NZ_BPQY01000383.1"/>
</dbReference>
<dbReference type="Proteomes" id="UP000474159">
    <property type="component" value="Unassembled WGS sequence"/>
</dbReference>
<sequence>MDTLADLFATLKANAVSVLALLGTIVTGILTYRSTNRKTDLEGRKMDLDEHASSRKVRIEEGDFYLKREAALKEREDRLVAHLESQIDKIGAAQRAAEEQASKERAELRNIISGQSERIGVLTRTVDQLKARVSQLIEFIKAEGKEPPPPRHAEVED</sequence>
<keyword evidence="1" id="KW-0812">Transmembrane</keyword>